<proteinExistence type="predicted"/>
<reference evidence="2" key="1">
    <citation type="submission" date="2025-08" db="UniProtKB">
        <authorList>
            <consortium name="Ensembl"/>
        </authorList>
    </citation>
    <scope>IDENTIFICATION</scope>
</reference>
<name>A0A8C6VD70_NAJNA</name>
<dbReference type="Proteomes" id="UP000694559">
    <property type="component" value="Unplaced"/>
</dbReference>
<keyword evidence="3" id="KW-1185">Reference proteome</keyword>
<protein>
    <submittedName>
        <fullName evidence="2">Uncharacterized protein</fullName>
    </submittedName>
</protein>
<sequence>MLRSSTPPPHLKRNLICLQISYPTVASVSHSIINGYNFCSCYPAVIEAAAPAEQLQPKKKSKNKSDEDMGFGLLSNHLL</sequence>
<dbReference type="Ensembl" id="ENSNNAT00000004267.1">
    <property type="protein sequence ID" value="ENSNNAP00000004079.1"/>
    <property type="gene ID" value="ENSNNAG00000002749.1"/>
</dbReference>
<dbReference type="AlphaFoldDB" id="A0A8C6VD70"/>
<reference evidence="2" key="2">
    <citation type="submission" date="2025-09" db="UniProtKB">
        <authorList>
            <consortium name="Ensembl"/>
        </authorList>
    </citation>
    <scope>IDENTIFICATION</scope>
</reference>
<evidence type="ECO:0000256" key="1">
    <source>
        <dbReference type="SAM" id="MobiDB-lite"/>
    </source>
</evidence>
<organism evidence="2 3">
    <name type="scientific">Naja naja</name>
    <name type="common">Indian cobra</name>
    <dbReference type="NCBI Taxonomy" id="35670"/>
    <lineage>
        <taxon>Eukaryota</taxon>
        <taxon>Metazoa</taxon>
        <taxon>Chordata</taxon>
        <taxon>Craniata</taxon>
        <taxon>Vertebrata</taxon>
        <taxon>Euteleostomi</taxon>
        <taxon>Lepidosauria</taxon>
        <taxon>Squamata</taxon>
        <taxon>Bifurcata</taxon>
        <taxon>Unidentata</taxon>
        <taxon>Episquamata</taxon>
        <taxon>Toxicofera</taxon>
        <taxon>Serpentes</taxon>
        <taxon>Colubroidea</taxon>
        <taxon>Elapidae</taxon>
        <taxon>Elapinae</taxon>
        <taxon>Naja</taxon>
    </lineage>
</organism>
<dbReference type="OrthoDB" id="9643947at2759"/>
<feature type="region of interest" description="Disordered" evidence="1">
    <location>
        <begin position="53"/>
        <end position="79"/>
    </location>
</feature>
<evidence type="ECO:0000313" key="2">
    <source>
        <dbReference type="Ensembl" id="ENSNNAP00000004079.1"/>
    </source>
</evidence>
<evidence type="ECO:0000313" key="3">
    <source>
        <dbReference type="Proteomes" id="UP000694559"/>
    </source>
</evidence>
<accession>A0A8C6VD70</accession>